<dbReference type="STRING" id="1423792.FD09_GL002098"/>
<dbReference type="GO" id="GO:0006412">
    <property type="term" value="P:translation"/>
    <property type="evidence" value="ECO:0007669"/>
    <property type="project" value="UniProtKB-UniRule"/>
</dbReference>
<evidence type="ECO:0000256" key="6">
    <source>
        <dbReference type="HAMAP-Rule" id="MF_01345"/>
    </source>
</evidence>
<evidence type="ECO:0000256" key="5">
    <source>
        <dbReference type="ARBA" id="ARBA00023274"/>
    </source>
</evidence>
<dbReference type="Proteomes" id="UP000051330">
    <property type="component" value="Unassembled WGS sequence"/>
</dbReference>
<evidence type="ECO:0000313" key="9">
    <source>
        <dbReference type="Proteomes" id="UP000051330"/>
    </source>
</evidence>
<comment type="subunit">
    <text evidence="6">Part of the 30S ribosomal subunit.</text>
</comment>
<evidence type="ECO:0000256" key="4">
    <source>
        <dbReference type="ARBA" id="ARBA00022980"/>
    </source>
</evidence>
<evidence type="ECO:0000256" key="2">
    <source>
        <dbReference type="ARBA" id="ARBA00022730"/>
    </source>
</evidence>
<evidence type="ECO:0000256" key="1">
    <source>
        <dbReference type="ARBA" id="ARBA00010254"/>
    </source>
</evidence>
<dbReference type="PATRIC" id="fig|1423792.3.peg.2139"/>
<dbReference type="Gene3D" id="2.40.50.140">
    <property type="entry name" value="Nucleic acid-binding proteins"/>
    <property type="match status" value="1"/>
</dbReference>
<comment type="caution">
    <text evidence="8">The sequence shown here is derived from an EMBL/GenBank/DDBJ whole genome shotgun (WGS) entry which is preliminary data.</text>
</comment>
<keyword evidence="3 6" id="KW-0694">RNA-binding</keyword>
<reference evidence="8 9" key="1">
    <citation type="journal article" date="2015" name="Genome Announc.">
        <title>Expanding the biotechnology potential of lactobacilli through comparative genomics of 213 strains and associated genera.</title>
        <authorList>
            <person name="Sun Z."/>
            <person name="Harris H.M."/>
            <person name="McCann A."/>
            <person name="Guo C."/>
            <person name="Argimon S."/>
            <person name="Zhang W."/>
            <person name="Yang X."/>
            <person name="Jeffery I.B."/>
            <person name="Cooney J.C."/>
            <person name="Kagawa T.F."/>
            <person name="Liu W."/>
            <person name="Song Y."/>
            <person name="Salvetti E."/>
            <person name="Wrobel A."/>
            <person name="Rasinkangas P."/>
            <person name="Parkhill J."/>
            <person name="Rea M.C."/>
            <person name="O'Sullivan O."/>
            <person name="Ritari J."/>
            <person name="Douillard F.P."/>
            <person name="Paul Ross R."/>
            <person name="Yang R."/>
            <person name="Briner A.E."/>
            <person name="Felis G.E."/>
            <person name="de Vos W.M."/>
            <person name="Barrangou R."/>
            <person name="Klaenhammer T.R."/>
            <person name="Caufield P.W."/>
            <person name="Cui Y."/>
            <person name="Zhang H."/>
            <person name="O'Toole P.W."/>
        </authorList>
    </citation>
    <scope>NUCLEOTIDE SEQUENCE [LARGE SCALE GENOMIC DNA]</scope>
    <source>
        <strain evidence="8 9">DSM 12744</strain>
    </source>
</reference>
<comment type="similarity">
    <text evidence="1 6 7">Belongs to the universal ribosomal protein uS17 family.</text>
</comment>
<dbReference type="GO" id="GO:0019843">
    <property type="term" value="F:rRNA binding"/>
    <property type="evidence" value="ECO:0007669"/>
    <property type="project" value="UniProtKB-UniRule"/>
</dbReference>
<dbReference type="PROSITE" id="PS00056">
    <property type="entry name" value="RIBOSOMAL_S17"/>
    <property type="match status" value="1"/>
</dbReference>
<keyword evidence="9" id="KW-1185">Reference proteome</keyword>
<dbReference type="PRINTS" id="PR00973">
    <property type="entry name" value="RIBOSOMALS17"/>
</dbReference>
<evidence type="ECO:0000256" key="3">
    <source>
        <dbReference type="ARBA" id="ARBA00022884"/>
    </source>
</evidence>
<dbReference type="OrthoDB" id="9811714at2"/>
<dbReference type="InterPro" id="IPR000266">
    <property type="entry name" value="Ribosomal_uS17"/>
</dbReference>
<accession>A0A0R1MYQ0</accession>
<dbReference type="GO" id="GO:0003735">
    <property type="term" value="F:structural constituent of ribosome"/>
    <property type="evidence" value="ECO:0007669"/>
    <property type="project" value="UniProtKB-UniRule"/>
</dbReference>
<evidence type="ECO:0000256" key="7">
    <source>
        <dbReference type="RuleBase" id="RU003872"/>
    </source>
</evidence>
<dbReference type="GO" id="GO:0022627">
    <property type="term" value="C:cytosolic small ribosomal subunit"/>
    <property type="evidence" value="ECO:0007669"/>
    <property type="project" value="UniProtKB-UniRule"/>
</dbReference>
<dbReference type="PANTHER" id="PTHR10744:SF1">
    <property type="entry name" value="SMALL RIBOSOMAL SUBUNIT PROTEIN US17M"/>
    <property type="match status" value="1"/>
</dbReference>
<evidence type="ECO:0000313" key="8">
    <source>
        <dbReference type="EMBL" id="KRL13271.1"/>
    </source>
</evidence>
<dbReference type="NCBIfam" id="TIGR03635">
    <property type="entry name" value="uS17_bact"/>
    <property type="match status" value="1"/>
</dbReference>
<dbReference type="NCBIfam" id="NF004123">
    <property type="entry name" value="PRK05610.1"/>
    <property type="match status" value="1"/>
</dbReference>
<dbReference type="InterPro" id="IPR019984">
    <property type="entry name" value="Ribosomal_uS17_bact/chlr"/>
</dbReference>
<dbReference type="CDD" id="cd00364">
    <property type="entry name" value="Ribosomal_uS17"/>
    <property type="match status" value="1"/>
</dbReference>
<dbReference type="EMBL" id="AZEC01000004">
    <property type="protein sequence ID" value="KRL13271.1"/>
    <property type="molecule type" value="Genomic_DNA"/>
</dbReference>
<keyword evidence="4 6" id="KW-0689">Ribosomal protein</keyword>
<dbReference type="Pfam" id="PF00366">
    <property type="entry name" value="Ribosomal_S17"/>
    <property type="match status" value="1"/>
</dbReference>
<proteinExistence type="inferred from homology"/>
<protein>
    <recommendedName>
        <fullName evidence="6">Small ribosomal subunit protein uS17</fullName>
    </recommendedName>
</protein>
<gene>
    <name evidence="6" type="primary">rpsQ</name>
    <name evidence="8" type="ORF">FD09_GL002098</name>
</gene>
<keyword evidence="5 6" id="KW-0687">Ribonucleoprotein</keyword>
<dbReference type="HAMAP" id="MF_01345_B">
    <property type="entry name" value="Ribosomal_uS17_B"/>
    <property type="match status" value="1"/>
</dbReference>
<dbReference type="AlphaFoldDB" id="A0A0R1MYQ0"/>
<dbReference type="InterPro" id="IPR012340">
    <property type="entry name" value="NA-bd_OB-fold"/>
</dbReference>
<dbReference type="SUPFAM" id="SSF50249">
    <property type="entry name" value="Nucleic acid-binding proteins"/>
    <property type="match status" value="1"/>
</dbReference>
<dbReference type="RefSeq" id="WP_083487569.1">
    <property type="nucleotide sequence ID" value="NZ_AZEC01000004.1"/>
</dbReference>
<sequence length="91" mass="10560">MSEATIERNHRKVYQGLVVANKGDKTITVVVQTYKTDPTYKKRIKYTKKYYAHDETNEANVGDTVRIMETRPLSKTKHFRLLSIVSKSVQI</sequence>
<comment type="function">
    <text evidence="6">One of the primary rRNA binding proteins, it binds specifically to the 5'-end of 16S ribosomal RNA.</text>
</comment>
<organism evidence="8 9">
    <name type="scientific">Schleiferilactobacillus perolens DSM 12744</name>
    <dbReference type="NCBI Taxonomy" id="1423792"/>
    <lineage>
        <taxon>Bacteria</taxon>
        <taxon>Bacillati</taxon>
        <taxon>Bacillota</taxon>
        <taxon>Bacilli</taxon>
        <taxon>Lactobacillales</taxon>
        <taxon>Lactobacillaceae</taxon>
        <taxon>Schleiferilactobacillus</taxon>
    </lineage>
</organism>
<name>A0A0R1MYQ0_9LACO</name>
<dbReference type="PANTHER" id="PTHR10744">
    <property type="entry name" value="40S RIBOSOMAL PROTEIN S11 FAMILY MEMBER"/>
    <property type="match status" value="1"/>
</dbReference>
<keyword evidence="2 6" id="KW-0699">rRNA-binding</keyword>
<dbReference type="InterPro" id="IPR019979">
    <property type="entry name" value="Ribosomal_uS17_CS"/>
</dbReference>